<dbReference type="Pfam" id="PF07635">
    <property type="entry name" value="PSCyt1"/>
    <property type="match status" value="1"/>
</dbReference>
<dbReference type="AlphaFoldDB" id="A0A5C6F519"/>
<evidence type="ECO:0000313" key="4">
    <source>
        <dbReference type="EMBL" id="TWU56142.1"/>
    </source>
</evidence>
<keyword evidence="5" id="KW-1185">Reference proteome</keyword>
<dbReference type="PANTHER" id="PTHR35889:SF3">
    <property type="entry name" value="F-BOX DOMAIN-CONTAINING PROTEIN"/>
    <property type="match status" value="1"/>
</dbReference>
<dbReference type="RefSeq" id="WP_186776186.1">
    <property type="nucleotide sequence ID" value="NZ_SJPX01000002.1"/>
</dbReference>
<evidence type="ECO:0000259" key="1">
    <source>
        <dbReference type="Pfam" id="PF07583"/>
    </source>
</evidence>
<proteinExistence type="predicted"/>
<comment type="caution">
    <text evidence="4">The sequence shown here is derived from an EMBL/GenBank/DDBJ whole genome shotgun (WGS) entry which is preliminary data.</text>
</comment>
<dbReference type="InterPro" id="IPR022655">
    <property type="entry name" value="DUF1553"/>
</dbReference>
<gene>
    <name evidence="4" type="ORF">Poly59_24460</name>
</gene>
<organism evidence="4 5">
    <name type="scientific">Rubripirellula reticaptiva</name>
    <dbReference type="NCBI Taxonomy" id="2528013"/>
    <lineage>
        <taxon>Bacteria</taxon>
        <taxon>Pseudomonadati</taxon>
        <taxon>Planctomycetota</taxon>
        <taxon>Planctomycetia</taxon>
        <taxon>Pirellulales</taxon>
        <taxon>Pirellulaceae</taxon>
        <taxon>Rubripirellula</taxon>
    </lineage>
</organism>
<dbReference type="Pfam" id="PF07583">
    <property type="entry name" value="PSCyt2"/>
    <property type="match status" value="1"/>
</dbReference>
<evidence type="ECO:0000259" key="3">
    <source>
        <dbReference type="Pfam" id="PF07635"/>
    </source>
</evidence>
<evidence type="ECO:0000259" key="2">
    <source>
        <dbReference type="Pfam" id="PF07587"/>
    </source>
</evidence>
<dbReference type="EMBL" id="SJPX01000002">
    <property type="protein sequence ID" value="TWU56142.1"/>
    <property type="molecule type" value="Genomic_DNA"/>
</dbReference>
<accession>A0A5C6F519</accession>
<sequence length="969" mass="108247">MRTEYPRPFLGIIIAAVFSLLVSAEAMGVEPIDFNRDVRPILIQHCTSCHGGVKQAGDVSFVYADLVLPPDGWIVEPGDPDASVLIERITTDDPDARMPPPDEHPEPLSAEKVATLTRWIAEGAKWGDLWSMAPLETDFKLPVHDSNWARKSLDEFVLAGVVANELTHAPEAPPAQWLRRASFDLNGLPPTIDQIDSFLKKCVDANSGLEVDQVYAAEVDRMLASPNYGQRWASLWMDLARYADSRGFEKDPHRDMWPYRDWLIDAFNRDMPYDEFTIKQLAGDQLPDPTADELIATAFHRNTQTNTEGGTDDEEFRVAAIIDRVNTTWTVWQATTFGCVQCHSHPYDPIEHDEYYRCMALFDNSSDADLDDDYPTIKVPMDRSQIEDAVAIQRQHEIIRNERNEFGRSFATSVPWNLITPANVSSTGGQLEIVGDHVQTKSGTFPVGVEYTVDFAAESMTETESPMTALRIEIARLSDDPTTGPEKGSVLSKLIASLIAADGTKSPVQFTDVFVDSVTGPADPRDALKDNDRGVGEFPKLNATRWAVFVLAEPLQIPDAASLELVMRQKASTSGNNATPIRRFAWSTSDDIRWIQRSTSDELRRLDETLSQSKSRVDKIQGGSLPVMASRPVSARRETRTFTRGNWMDRGEEVEPGIPSVFANADGFPVVNNRLQFAKWLVSTENPLAARVWANRVWAQLFGRGLVETQEDFGSSGLPPSDPLLLDHIANRLQSSHQWHLKPFLRELVLSSTYRQDNEVTAEQHAKDAANRYYARGPRTGLSAEMVRDQAIEASGLINNQVGGPSVMPPQPDGVWQTIYSGASWENAKDSQRYRQALYTYWRRTSPYPSFLTFDSPTRDLCSARRIDTNTPLQALVTLNDPVYQECSHALADRSLALCDGSIEHTIQRMYRSVTGKFPTDLESTELLSLYRDLCDPSAEDQFADQTVDRAAMAIVANTILNLDKALTK</sequence>
<dbReference type="Pfam" id="PF07587">
    <property type="entry name" value="PSD1"/>
    <property type="match status" value="1"/>
</dbReference>
<dbReference type="Proteomes" id="UP000317977">
    <property type="component" value="Unassembled WGS sequence"/>
</dbReference>
<feature type="domain" description="DUF1553" evidence="2">
    <location>
        <begin position="673"/>
        <end position="930"/>
    </location>
</feature>
<dbReference type="InterPro" id="IPR011444">
    <property type="entry name" value="DUF1549"/>
</dbReference>
<evidence type="ECO:0000313" key="5">
    <source>
        <dbReference type="Proteomes" id="UP000317977"/>
    </source>
</evidence>
<reference evidence="4 5" key="1">
    <citation type="submission" date="2019-02" db="EMBL/GenBank/DDBJ databases">
        <title>Deep-cultivation of Planctomycetes and their phenomic and genomic characterization uncovers novel biology.</title>
        <authorList>
            <person name="Wiegand S."/>
            <person name="Jogler M."/>
            <person name="Boedeker C."/>
            <person name="Pinto D."/>
            <person name="Vollmers J."/>
            <person name="Rivas-Marin E."/>
            <person name="Kohn T."/>
            <person name="Peeters S.H."/>
            <person name="Heuer A."/>
            <person name="Rast P."/>
            <person name="Oberbeckmann S."/>
            <person name="Bunk B."/>
            <person name="Jeske O."/>
            <person name="Meyerdierks A."/>
            <person name="Storesund J.E."/>
            <person name="Kallscheuer N."/>
            <person name="Luecker S."/>
            <person name="Lage O.M."/>
            <person name="Pohl T."/>
            <person name="Merkel B.J."/>
            <person name="Hornburger P."/>
            <person name="Mueller R.-W."/>
            <person name="Bruemmer F."/>
            <person name="Labrenz M."/>
            <person name="Spormann A.M."/>
            <person name="Op Den Camp H."/>
            <person name="Overmann J."/>
            <person name="Amann R."/>
            <person name="Jetten M.S.M."/>
            <person name="Mascher T."/>
            <person name="Medema M.H."/>
            <person name="Devos D.P."/>
            <person name="Kaster A.-K."/>
            <person name="Ovreas L."/>
            <person name="Rohde M."/>
            <person name="Galperin M.Y."/>
            <person name="Jogler C."/>
        </authorList>
    </citation>
    <scope>NUCLEOTIDE SEQUENCE [LARGE SCALE GENOMIC DNA]</scope>
    <source>
        <strain evidence="4 5">Poly59</strain>
    </source>
</reference>
<dbReference type="PANTHER" id="PTHR35889">
    <property type="entry name" value="CYCLOINULO-OLIGOSACCHARIDE FRUCTANOTRANSFERASE-RELATED"/>
    <property type="match status" value="1"/>
</dbReference>
<dbReference type="InterPro" id="IPR011429">
    <property type="entry name" value="Cyt_c_Planctomycete-type"/>
</dbReference>
<name>A0A5C6F519_9BACT</name>
<protein>
    <submittedName>
        <fullName evidence="4">Planctomycete cytochrome C</fullName>
    </submittedName>
</protein>
<feature type="domain" description="Cytochrome C Planctomycete-type" evidence="3">
    <location>
        <begin position="46"/>
        <end position="102"/>
    </location>
</feature>
<feature type="domain" description="DUF1549" evidence="1">
    <location>
        <begin position="153"/>
        <end position="365"/>
    </location>
</feature>